<protein>
    <submittedName>
        <fullName evidence="1">Uncharacterized protein</fullName>
    </submittedName>
</protein>
<dbReference type="AlphaFoldDB" id="M2PQB3"/>
<dbReference type="Proteomes" id="UP000014137">
    <property type="component" value="Unassembled WGS sequence"/>
</dbReference>
<dbReference type="RefSeq" id="WP_005168513.1">
    <property type="nucleotide sequence ID" value="NZ_ANMG01000129.1"/>
</dbReference>
<name>M2PQB3_9PSEU</name>
<dbReference type="EMBL" id="ANMG01000129">
    <property type="protein sequence ID" value="EMD21700.1"/>
    <property type="molecule type" value="Genomic_DNA"/>
</dbReference>
<dbReference type="PATRIC" id="fig|1238180.3.peg.8592"/>
<accession>M2PQB3</accession>
<sequence length="101" mass="11280">MIESDLAQFVAAVHIYAPKWEAAAIQWQLTLGPDREKRTARVVCETGDMVGSFIIWTSGEAELEIGNLDTGVVDHVHHDLVNPEEVTARLDDLTHRLTEQT</sequence>
<reference evidence="1 2" key="1">
    <citation type="submission" date="2012-10" db="EMBL/GenBank/DDBJ databases">
        <title>Genome assembly of Amycolatopsis azurea DSM 43854.</title>
        <authorList>
            <person name="Khatri I."/>
            <person name="Kaur I."/>
            <person name="Subramanian S."/>
            <person name="Mayilraj S."/>
        </authorList>
    </citation>
    <scope>NUCLEOTIDE SEQUENCE [LARGE SCALE GENOMIC DNA]</scope>
    <source>
        <strain evidence="1 2">DSM 43854</strain>
    </source>
</reference>
<gene>
    <name evidence="1" type="ORF">C791_1001</name>
</gene>
<proteinExistence type="predicted"/>
<comment type="caution">
    <text evidence="1">The sequence shown here is derived from an EMBL/GenBank/DDBJ whole genome shotgun (WGS) entry which is preliminary data.</text>
</comment>
<evidence type="ECO:0000313" key="1">
    <source>
        <dbReference type="EMBL" id="EMD21700.1"/>
    </source>
</evidence>
<evidence type="ECO:0000313" key="2">
    <source>
        <dbReference type="Proteomes" id="UP000014137"/>
    </source>
</evidence>
<dbReference type="OrthoDB" id="3390348at2"/>
<organism evidence="1 2">
    <name type="scientific">Amycolatopsis azurea DSM 43854</name>
    <dbReference type="NCBI Taxonomy" id="1238180"/>
    <lineage>
        <taxon>Bacteria</taxon>
        <taxon>Bacillati</taxon>
        <taxon>Actinomycetota</taxon>
        <taxon>Actinomycetes</taxon>
        <taxon>Pseudonocardiales</taxon>
        <taxon>Pseudonocardiaceae</taxon>
        <taxon>Amycolatopsis</taxon>
    </lineage>
</organism>